<accession>A0A0L0RXK0</accession>
<keyword evidence="13" id="KW-1185">Reference proteome</keyword>
<reference evidence="12 13" key="1">
    <citation type="submission" date="2009-11" db="EMBL/GenBank/DDBJ databases">
        <title>Annotation of Allomyces macrogynus ATCC 38327.</title>
        <authorList>
            <consortium name="The Broad Institute Genome Sequencing Platform"/>
            <person name="Russ C."/>
            <person name="Cuomo C."/>
            <person name="Burger G."/>
            <person name="Gray M.W."/>
            <person name="Holland P.W.H."/>
            <person name="King N."/>
            <person name="Lang F.B.F."/>
            <person name="Roger A.J."/>
            <person name="Ruiz-Trillo I."/>
            <person name="Young S.K."/>
            <person name="Zeng Q."/>
            <person name="Gargeya S."/>
            <person name="Fitzgerald M."/>
            <person name="Haas B."/>
            <person name="Abouelleil A."/>
            <person name="Alvarado L."/>
            <person name="Arachchi H.M."/>
            <person name="Berlin A."/>
            <person name="Chapman S.B."/>
            <person name="Gearin G."/>
            <person name="Goldberg J."/>
            <person name="Griggs A."/>
            <person name="Gujja S."/>
            <person name="Hansen M."/>
            <person name="Heiman D."/>
            <person name="Howarth C."/>
            <person name="Larimer J."/>
            <person name="Lui A."/>
            <person name="MacDonald P.J.P."/>
            <person name="McCowen C."/>
            <person name="Montmayeur A."/>
            <person name="Murphy C."/>
            <person name="Neiman D."/>
            <person name="Pearson M."/>
            <person name="Priest M."/>
            <person name="Roberts A."/>
            <person name="Saif S."/>
            <person name="Shea T."/>
            <person name="Sisk P."/>
            <person name="Stolte C."/>
            <person name="Sykes S."/>
            <person name="Wortman J."/>
            <person name="Nusbaum C."/>
            <person name="Birren B."/>
        </authorList>
    </citation>
    <scope>NUCLEOTIDE SEQUENCE [LARGE SCALE GENOMIC DNA]</scope>
    <source>
        <strain evidence="12 13">ATCC 38327</strain>
    </source>
</reference>
<dbReference type="EC" id="4.4.1.17" evidence="10"/>
<organism evidence="12 13">
    <name type="scientific">Allomyces macrogynus (strain ATCC 38327)</name>
    <name type="common">Allomyces javanicus var. macrogynus</name>
    <dbReference type="NCBI Taxonomy" id="578462"/>
    <lineage>
        <taxon>Eukaryota</taxon>
        <taxon>Fungi</taxon>
        <taxon>Fungi incertae sedis</taxon>
        <taxon>Blastocladiomycota</taxon>
        <taxon>Blastocladiomycetes</taxon>
        <taxon>Blastocladiales</taxon>
        <taxon>Blastocladiaceae</taxon>
        <taxon>Allomyces</taxon>
    </lineage>
</organism>
<dbReference type="GO" id="GO:0005743">
    <property type="term" value="C:mitochondrial inner membrane"/>
    <property type="evidence" value="ECO:0007669"/>
    <property type="project" value="UniProtKB-SubCell"/>
</dbReference>
<feature type="compositionally biased region" description="Basic and acidic residues" evidence="11">
    <location>
        <begin position="35"/>
        <end position="45"/>
    </location>
</feature>
<evidence type="ECO:0000256" key="6">
    <source>
        <dbReference type="ARBA" id="ARBA00023004"/>
    </source>
</evidence>
<keyword evidence="3 10" id="KW-0349">Heme</keyword>
<dbReference type="VEuPathDB" id="FungiDB:AMAG_00803"/>
<comment type="function">
    <text evidence="10">Lyase that catalyzes the covalent linking of the heme group to the cytochrome C apoprotein to produce the mature functional cytochrome.</text>
</comment>
<dbReference type="Proteomes" id="UP000054350">
    <property type="component" value="Unassembled WGS sequence"/>
</dbReference>
<evidence type="ECO:0000256" key="10">
    <source>
        <dbReference type="RuleBase" id="RU363130"/>
    </source>
</evidence>
<evidence type="ECO:0000256" key="3">
    <source>
        <dbReference type="ARBA" id="ARBA00022617"/>
    </source>
</evidence>
<dbReference type="AlphaFoldDB" id="A0A0L0RXK0"/>
<dbReference type="GO" id="GO:0046872">
    <property type="term" value="F:metal ion binding"/>
    <property type="evidence" value="ECO:0007669"/>
    <property type="project" value="UniProtKB-KW"/>
</dbReference>
<feature type="compositionally biased region" description="Low complexity" evidence="11">
    <location>
        <begin position="10"/>
        <end position="25"/>
    </location>
</feature>
<evidence type="ECO:0000313" key="13">
    <source>
        <dbReference type="Proteomes" id="UP000054350"/>
    </source>
</evidence>
<dbReference type="GO" id="GO:0004408">
    <property type="term" value="F:holocytochrome-c synthase activity"/>
    <property type="evidence" value="ECO:0007669"/>
    <property type="project" value="UniProtKB-EC"/>
</dbReference>
<evidence type="ECO:0000256" key="2">
    <source>
        <dbReference type="ARBA" id="ARBA00007255"/>
    </source>
</evidence>
<evidence type="ECO:0000313" key="12">
    <source>
        <dbReference type="EMBL" id="KNE54854.1"/>
    </source>
</evidence>
<dbReference type="PANTHER" id="PTHR12743:SF0">
    <property type="entry name" value="HOLOCYTOCHROME C-TYPE SYNTHASE"/>
    <property type="match status" value="1"/>
</dbReference>
<dbReference type="EMBL" id="GG745328">
    <property type="protein sequence ID" value="KNE54854.1"/>
    <property type="molecule type" value="Genomic_DNA"/>
</dbReference>
<keyword evidence="7 10" id="KW-0496">Mitochondrion</keyword>
<dbReference type="OrthoDB" id="4243at2759"/>
<evidence type="ECO:0000256" key="5">
    <source>
        <dbReference type="ARBA" id="ARBA00022792"/>
    </source>
</evidence>
<reference evidence="13" key="2">
    <citation type="submission" date="2009-11" db="EMBL/GenBank/DDBJ databases">
        <title>The Genome Sequence of Allomyces macrogynus strain ATCC 38327.</title>
        <authorList>
            <consortium name="The Broad Institute Genome Sequencing Platform"/>
            <person name="Russ C."/>
            <person name="Cuomo C."/>
            <person name="Shea T."/>
            <person name="Young S.K."/>
            <person name="Zeng Q."/>
            <person name="Koehrsen M."/>
            <person name="Haas B."/>
            <person name="Borodovsky M."/>
            <person name="Guigo R."/>
            <person name="Alvarado L."/>
            <person name="Berlin A."/>
            <person name="Borenstein D."/>
            <person name="Chen Z."/>
            <person name="Engels R."/>
            <person name="Freedman E."/>
            <person name="Gellesch M."/>
            <person name="Goldberg J."/>
            <person name="Griggs A."/>
            <person name="Gujja S."/>
            <person name="Heiman D."/>
            <person name="Hepburn T."/>
            <person name="Howarth C."/>
            <person name="Jen D."/>
            <person name="Larson L."/>
            <person name="Lewis B."/>
            <person name="Mehta T."/>
            <person name="Park D."/>
            <person name="Pearson M."/>
            <person name="Roberts A."/>
            <person name="Saif S."/>
            <person name="Shenoy N."/>
            <person name="Sisk P."/>
            <person name="Stolte C."/>
            <person name="Sykes S."/>
            <person name="Walk T."/>
            <person name="White J."/>
            <person name="Yandava C."/>
            <person name="Burger G."/>
            <person name="Gray M.W."/>
            <person name="Holland P.W.H."/>
            <person name="King N."/>
            <person name="Lang F.B.F."/>
            <person name="Roger A.J."/>
            <person name="Ruiz-Trillo I."/>
            <person name="Lander E."/>
            <person name="Nusbaum C."/>
        </authorList>
    </citation>
    <scope>NUCLEOTIDE SEQUENCE [LARGE SCALE GENOMIC DNA]</scope>
    <source>
        <strain evidence="13">ATCC 38327</strain>
    </source>
</reference>
<dbReference type="PROSITE" id="PS00821">
    <property type="entry name" value="CYTO_HEME_LYASE_1"/>
    <property type="match status" value="1"/>
</dbReference>
<evidence type="ECO:0000256" key="4">
    <source>
        <dbReference type="ARBA" id="ARBA00022723"/>
    </source>
</evidence>
<dbReference type="Pfam" id="PF01265">
    <property type="entry name" value="Cyto_heme_lyase"/>
    <property type="match status" value="1"/>
</dbReference>
<sequence length="342" mass="37888">MSKCPVDHGAAAPAAPAPAAAEPAASSTPDMSKCPVDHSKLDKSTHPYFQHHADASAPHPHASHPDVATADPSKCPVDHSKLDKSSHPYFAHASGAAPPPSTDAALSSSEKCPVDHTKINKSSHPFFQRPAPVQEASAHSSDSLVDDVLDPTTHLPRSLSQAPHPDQHRDLPVEREISTIPRGGQDANEGEKWIYPSQQMFFNAMKRKSWDAKEEDMSVVVPIHNAVNEMAWKKILEWEALEKAACDQPKLTRFQGRPGDLTPRAWFKSVFMGYTKPFDRHDWTVDRCGTPVNYVIDFYTGKLPSGSRQAGMVSFYLDVRPKLDSWEGVKLRAKRFWTDMMK</sequence>
<proteinExistence type="inferred from homology"/>
<gene>
    <name evidence="12" type="ORF">AMAG_00803</name>
</gene>
<name>A0A0L0RXK0_ALLM3</name>
<dbReference type="STRING" id="578462.A0A0L0RXK0"/>
<feature type="compositionally biased region" description="Basic and acidic residues" evidence="11">
    <location>
        <begin position="76"/>
        <end position="86"/>
    </location>
</feature>
<dbReference type="eggNOG" id="KOG3996">
    <property type="taxonomic scope" value="Eukaryota"/>
</dbReference>
<comment type="similarity">
    <text evidence="2 10">Belongs to the cytochrome c-type heme lyase family.</text>
</comment>
<evidence type="ECO:0000256" key="11">
    <source>
        <dbReference type="SAM" id="MobiDB-lite"/>
    </source>
</evidence>
<keyword evidence="8 10" id="KW-0472">Membrane</keyword>
<evidence type="ECO:0000256" key="7">
    <source>
        <dbReference type="ARBA" id="ARBA00023128"/>
    </source>
</evidence>
<keyword evidence="6 10" id="KW-0408">Iron</keyword>
<keyword evidence="5 10" id="KW-0999">Mitochondrion inner membrane</keyword>
<comment type="subcellular location">
    <subcellularLocation>
        <location evidence="1 10">Mitochondrion inner membrane</location>
    </subcellularLocation>
</comment>
<dbReference type="InterPro" id="IPR000511">
    <property type="entry name" value="Holocyt_c/c1_synthase"/>
</dbReference>
<evidence type="ECO:0000256" key="9">
    <source>
        <dbReference type="ARBA" id="ARBA00023239"/>
    </source>
</evidence>
<evidence type="ECO:0000256" key="1">
    <source>
        <dbReference type="ARBA" id="ARBA00004273"/>
    </source>
</evidence>
<dbReference type="PANTHER" id="PTHR12743">
    <property type="entry name" value="CYTOCHROME C1 HEME LYASE"/>
    <property type="match status" value="1"/>
</dbReference>
<keyword evidence="4 10" id="KW-0479">Metal-binding</keyword>
<dbReference type="PROSITE" id="PS00822">
    <property type="entry name" value="CYTO_HEME_LYASE_2"/>
    <property type="match status" value="1"/>
</dbReference>
<evidence type="ECO:0000256" key="8">
    <source>
        <dbReference type="ARBA" id="ARBA00023136"/>
    </source>
</evidence>
<dbReference type="OMA" id="SCPVDHK"/>
<feature type="region of interest" description="Disordered" evidence="11">
    <location>
        <begin position="1"/>
        <end position="171"/>
    </location>
</feature>
<protein>
    <recommendedName>
        <fullName evidence="10">Holocytochrome c-type synthase</fullName>
        <ecNumber evidence="10">4.4.1.17</ecNumber>
    </recommendedName>
</protein>
<keyword evidence="9 10" id="KW-0456">Lyase</keyword>
<comment type="catalytic activity">
    <reaction evidence="10">
        <text>holo-[cytochrome c] = apo-[cytochrome c] + heme b</text>
        <dbReference type="Rhea" id="RHEA:22648"/>
        <dbReference type="Rhea" id="RHEA-COMP:10725"/>
        <dbReference type="Rhea" id="RHEA-COMP:10726"/>
        <dbReference type="ChEBI" id="CHEBI:29950"/>
        <dbReference type="ChEBI" id="CHEBI:60344"/>
        <dbReference type="ChEBI" id="CHEBI:83739"/>
        <dbReference type="EC" id="4.4.1.17"/>
    </reaction>
</comment>